<feature type="domain" description="HTH araC/xylS-type" evidence="5">
    <location>
        <begin position="189"/>
        <end position="272"/>
    </location>
</feature>
<accession>A0ABW5HB72</accession>
<dbReference type="Gene3D" id="1.10.10.60">
    <property type="entry name" value="Homeodomain-like"/>
    <property type="match status" value="1"/>
</dbReference>
<dbReference type="Pfam" id="PF12833">
    <property type="entry name" value="HTH_18"/>
    <property type="match status" value="1"/>
</dbReference>
<dbReference type="RefSeq" id="WP_378306843.1">
    <property type="nucleotide sequence ID" value="NZ_JBHUKS010000015.1"/>
</dbReference>
<dbReference type="InterPro" id="IPR050204">
    <property type="entry name" value="AraC_XylS_family_regulators"/>
</dbReference>
<dbReference type="EMBL" id="JBHUKS010000015">
    <property type="protein sequence ID" value="MFD2469997.1"/>
    <property type="molecule type" value="Genomic_DNA"/>
</dbReference>
<feature type="compositionally biased region" description="Basic and acidic residues" evidence="4">
    <location>
        <begin position="1"/>
        <end position="14"/>
    </location>
</feature>
<keyword evidence="7" id="KW-1185">Reference proteome</keyword>
<evidence type="ECO:0000256" key="3">
    <source>
        <dbReference type="ARBA" id="ARBA00023163"/>
    </source>
</evidence>
<dbReference type="SMART" id="SM00342">
    <property type="entry name" value="HTH_ARAC"/>
    <property type="match status" value="1"/>
</dbReference>
<keyword evidence="2" id="KW-0238">DNA-binding</keyword>
<keyword evidence="3" id="KW-0804">Transcription</keyword>
<dbReference type="PROSITE" id="PS01124">
    <property type="entry name" value="HTH_ARAC_FAMILY_2"/>
    <property type="match status" value="1"/>
</dbReference>
<dbReference type="PANTHER" id="PTHR46796">
    <property type="entry name" value="HTH-TYPE TRANSCRIPTIONAL ACTIVATOR RHAS-RELATED"/>
    <property type="match status" value="1"/>
</dbReference>
<proteinExistence type="predicted"/>
<keyword evidence="1" id="KW-0805">Transcription regulation</keyword>
<evidence type="ECO:0000313" key="6">
    <source>
        <dbReference type="EMBL" id="MFD2469997.1"/>
    </source>
</evidence>
<feature type="region of interest" description="Disordered" evidence="4">
    <location>
        <begin position="1"/>
        <end position="24"/>
    </location>
</feature>
<evidence type="ECO:0000256" key="1">
    <source>
        <dbReference type="ARBA" id="ARBA00023015"/>
    </source>
</evidence>
<gene>
    <name evidence="6" type="ORF">ACFSVL_21610</name>
</gene>
<evidence type="ECO:0000256" key="4">
    <source>
        <dbReference type="SAM" id="MobiDB-lite"/>
    </source>
</evidence>
<organism evidence="6 7">
    <name type="scientific">Amycolatopsis silviterrae</name>
    <dbReference type="NCBI Taxonomy" id="1656914"/>
    <lineage>
        <taxon>Bacteria</taxon>
        <taxon>Bacillati</taxon>
        <taxon>Actinomycetota</taxon>
        <taxon>Actinomycetes</taxon>
        <taxon>Pseudonocardiales</taxon>
        <taxon>Pseudonocardiaceae</taxon>
        <taxon>Amycolatopsis</taxon>
    </lineage>
</organism>
<name>A0ABW5HB72_9PSEU</name>
<sequence length="277" mass="30197">MDRWAGGLSRREGQEQAGESVAARPDPRLSAHVFGYAGSRFPGTGPAVRRIAPIDGIKVILDFERLDRRMLAADAREPPSPVVGIQSGPLVFEQSGTDHGMVIGLTPLGAHALFGMPLKELPAYAGITELLGTPAAHLIEQLAETPGWTARFALLDHWLTERLHPDARLAAPVQAAWDLLGAAHGRTPIAAVAEQVGWSRSHFEARFHAQIGIPPKTFARIARFHHALRLLARPEPPRLPDVALRCGYTDQPHFNREFRALTGCAPTRFLALANQET</sequence>
<evidence type="ECO:0000313" key="7">
    <source>
        <dbReference type="Proteomes" id="UP001597483"/>
    </source>
</evidence>
<evidence type="ECO:0000256" key="2">
    <source>
        <dbReference type="ARBA" id="ARBA00023125"/>
    </source>
</evidence>
<protein>
    <submittedName>
        <fullName evidence="6">Helix-turn-helix transcriptional regulator</fullName>
    </submittedName>
</protein>
<dbReference type="Proteomes" id="UP001597483">
    <property type="component" value="Unassembled WGS sequence"/>
</dbReference>
<dbReference type="InterPro" id="IPR009057">
    <property type="entry name" value="Homeodomain-like_sf"/>
</dbReference>
<dbReference type="InterPro" id="IPR018060">
    <property type="entry name" value="HTH_AraC"/>
</dbReference>
<dbReference type="PANTHER" id="PTHR46796:SF15">
    <property type="entry name" value="BLL1074 PROTEIN"/>
    <property type="match status" value="1"/>
</dbReference>
<comment type="caution">
    <text evidence="6">The sequence shown here is derived from an EMBL/GenBank/DDBJ whole genome shotgun (WGS) entry which is preliminary data.</text>
</comment>
<dbReference type="SUPFAM" id="SSF46689">
    <property type="entry name" value="Homeodomain-like"/>
    <property type="match status" value="1"/>
</dbReference>
<reference evidence="7" key="1">
    <citation type="journal article" date="2019" name="Int. J. Syst. Evol. Microbiol.">
        <title>The Global Catalogue of Microorganisms (GCM) 10K type strain sequencing project: providing services to taxonomists for standard genome sequencing and annotation.</title>
        <authorList>
            <consortium name="The Broad Institute Genomics Platform"/>
            <consortium name="The Broad Institute Genome Sequencing Center for Infectious Disease"/>
            <person name="Wu L."/>
            <person name="Ma J."/>
        </authorList>
    </citation>
    <scope>NUCLEOTIDE SEQUENCE [LARGE SCALE GENOMIC DNA]</scope>
    <source>
        <strain evidence="7">CGMCC 4.7641</strain>
    </source>
</reference>
<evidence type="ECO:0000259" key="5">
    <source>
        <dbReference type="PROSITE" id="PS01124"/>
    </source>
</evidence>